<dbReference type="EMBL" id="CAJVPS010053073">
    <property type="protein sequence ID" value="CAG8772045.1"/>
    <property type="molecule type" value="Genomic_DNA"/>
</dbReference>
<sequence>IWDFGGILRIYSFANMYSSFYNPTKDYQENWLRYIFEKKLIAEEVRGTSL</sequence>
<proteinExistence type="predicted"/>
<keyword evidence="2" id="KW-1185">Reference proteome</keyword>
<organism evidence="1 2">
    <name type="scientific">Ambispora leptoticha</name>
    <dbReference type="NCBI Taxonomy" id="144679"/>
    <lineage>
        <taxon>Eukaryota</taxon>
        <taxon>Fungi</taxon>
        <taxon>Fungi incertae sedis</taxon>
        <taxon>Mucoromycota</taxon>
        <taxon>Glomeromycotina</taxon>
        <taxon>Glomeromycetes</taxon>
        <taxon>Archaeosporales</taxon>
        <taxon>Ambisporaceae</taxon>
        <taxon>Ambispora</taxon>
    </lineage>
</organism>
<protein>
    <submittedName>
        <fullName evidence="1">305_t:CDS:1</fullName>
    </submittedName>
</protein>
<dbReference type="AlphaFoldDB" id="A0A9N9JBK7"/>
<accession>A0A9N9JBK7</accession>
<dbReference type="Proteomes" id="UP000789508">
    <property type="component" value="Unassembled WGS sequence"/>
</dbReference>
<comment type="caution">
    <text evidence="1">The sequence shown here is derived from an EMBL/GenBank/DDBJ whole genome shotgun (WGS) entry which is preliminary data.</text>
</comment>
<feature type="non-terminal residue" evidence="1">
    <location>
        <position position="50"/>
    </location>
</feature>
<name>A0A9N9JBK7_9GLOM</name>
<feature type="non-terminal residue" evidence="1">
    <location>
        <position position="1"/>
    </location>
</feature>
<gene>
    <name evidence="1" type="ORF">ALEPTO_LOCUS14191</name>
</gene>
<reference evidence="1" key="1">
    <citation type="submission" date="2021-06" db="EMBL/GenBank/DDBJ databases">
        <authorList>
            <person name="Kallberg Y."/>
            <person name="Tangrot J."/>
            <person name="Rosling A."/>
        </authorList>
    </citation>
    <scope>NUCLEOTIDE SEQUENCE</scope>
    <source>
        <strain evidence="1">FL130A</strain>
    </source>
</reference>
<evidence type="ECO:0000313" key="1">
    <source>
        <dbReference type="EMBL" id="CAG8772045.1"/>
    </source>
</evidence>
<evidence type="ECO:0000313" key="2">
    <source>
        <dbReference type="Proteomes" id="UP000789508"/>
    </source>
</evidence>